<dbReference type="EMBL" id="FLRH01000001">
    <property type="protein sequence ID" value="SBT63074.1"/>
    <property type="molecule type" value="Genomic_DNA"/>
</dbReference>
<proteinExistence type="predicted"/>
<reference evidence="4" key="1">
    <citation type="submission" date="2016-06" db="EMBL/GenBank/DDBJ databases">
        <authorList>
            <person name="Kjaerup R.B."/>
            <person name="Dalgaard T.S."/>
            <person name="Juul-Madsen H.R."/>
        </authorList>
    </citation>
    <scope>NUCLEOTIDE SEQUENCE [LARGE SCALE GENOMIC DNA]</scope>
    <source>
        <strain evidence="4">DSM 45794</strain>
    </source>
</reference>
<keyword evidence="5" id="KW-1185">Reference proteome</keyword>
<dbReference type="RefSeq" id="WP_245666082.1">
    <property type="nucleotide sequence ID" value="NZ_FLRH01000001.1"/>
</dbReference>
<dbReference type="Proteomes" id="UP000199558">
    <property type="component" value="Unassembled WGS sequence"/>
</dbReference>
<dbReference type="STRING" id="946078.GA0070622_0014"/>
<organism evidence="4 5">
    <name type="scientific">Micromonospora sediminicola</name>
    <dbReference type="NCBI Taxonomy" id="946078"/>
    <lineage>
        <taxon>Bacteria</taxon>
        <taxon>Bacillati</taxon>
        <taxon>Actinomycetota</taxon>
        <taxon>Actinomycetes</taxon>
        <taxon>Micromonosporales</taxon>
        <taxon>Micromonosporaceae</taxon>
        <taxon>Micromonospora</taxon>
    </lineage>
</organism>
<evidence type="ECO:0000313" key="4">
    <source>
        <dbReference type="EMBL" id="SBT63095.1"/>
    </source>
</evidence>
<feature type="transmembrane region" description="Helical" evidence="2">
    <location>
        <begin position="104"/>
        <end position="123"/>
    </location>
</feature>
<feature type="compositionally biased region" description="Polar residues" evidence="1">
    <location>
        <begin position="181"/>
        <end position="191"/>
    </location>
</feature>
<accession>A0A1A9B0T6</accession>
<sequence length="203" mass="21022">MSARPAELESEIRRLTRQRDAQPADTLYALTHQQRIDELSVELIAWQLDGARMRAAEHAIRAAARRRHRAHTGRRRWPAVAGGSGLLGTVATAGHLAANAGGPPLIGGTLLGVAAVALALTALDRARDARELAAAATDMDAAQDQYAAVVASHADAIAPARPLPIHNQETSCASPQPPATSPSNAISTTPASVAAIAGPRPSA</sequence>
<protein>
    <submittedName>
        <fullName evidence="4">Uncharacterized protein</fullName>
    </submittedName>
</protein>
<feature type="region of interest" description="Disordered" evidence="1">
    <location>
        <begin position="166"/>
        <end position="203"/>
    </location>
</feature>
<gene>
    <name evidence="3" type="ORF">GA0070622_0014</name>
    <name evidence="4" type="ORF">GA0070622_0035</name>
</gene>
<keyword evidence="2" id="KW-1133">Transmembrane helix</keyword>
<evidence type="ECO:0000313" key="5">
    <source>
        <dbReference type="Proteomes" id="UP000199558"/>
    </source>
</evidence>
<evidence type="ECO:0000256" key="1">
    <source>
        <dbReference type="SAM" id="MobiDB-lite"/>
    </source>
</evidence>
<feature type="transmembrane region" description="Helical" evidence="2">
    <location>
        <begin position="77"/>
        <end position="98"/>
    </location>
</feature>
<dbReference type="EMBL" id="FLRH01000001">
    <property type="protein sequence ID" value="SBT63095.1"/>
    <property type="molecule type" value="Genomic_DNA"/>
</dbReference>
<evidence type="ECO:0000256" key="2">
    <source>
        <dbReference type="SAM" id="Phobius"/>
    </source>
</evidence>
<name>A0A1A9B0T6_9ACTN</name>
<dbReference type="AlphaFoldDB" id="A0A1A9B0T6"/>
<keyword evidence="2" id="KW-0472">Membrane</keyword>
<reference evidence="5" key="2">
    <citation type="submission" date="2016-06" db="EMBL/GenBank/DDBJ databases">
        <authorList>
            <person name="Varghese N."/>
            <person name="Submissions Spin"/>
        </authorList>
    </citation>
    <scope>NUCLEOTIDE SEQUENCE [LARGE SCALE GENOMIC DNA]</scope>
    <source>
        <strain evidence="5">DSM 45794</strain>
    </source>
</reference>
<evidence type="ECO:0000313" key="3">
    <source>
        <dbReference type="EMBL" id="SBT63074.1"/>
    </source>
</evidence>
<keyword evidence="2" id="KW-0812">Transmembrane</keyword>